<dbReference type="SMART" id="SM00298">
    <property type="entry name" value="CHROMO"/>
    <property type="match status" value="1"/>
</dbReference>
<feature type="domain" description="Chromo" evidence="5">
    <location>
        <begin position="23"/>
        <end position="81"/>
    </location>
</feature>
<keyword evidence="3" id="KW-0175">Coiled coil</keyword>
<dbReference type="InterPro" id="IPR023779">
    <property type="entry name" value="Chromodomain_CS"/>
</dbReference>
<feature type="compositionally biased region" description="Basic and acidic residues" evidence="4">
    <location>
        <begin position="369"/>
        <end position="379"/>
    </location>
</feature>
<evidence type="ECO:0000256" key="2">
    <source>
        <dbReference type="ARBA" id="ARBA00023242"/>
    </source>
</evidence>
<dbReference type="GO" id="GO:0005634">
    <property type="term" value="C:nucleus"/>
    <property type="evidence" value="ECO:0007669"/>
    <property type="project" value="UniProtKB-SubCell"/>
</dbReference>
<dbReference type="InterPro" id="IPR051219">
    <property type="entry name" value="Heterochromatin_chromo-domain"/>
</dbReference>
<feature type="region of interest" description="Disordered" evidence="4">
    <location>
        <begin position="71"/>
        <end position="124"/>
    </location>
</feature>
<sequence>MGRNSKTPKKKSPKTTPSAEKKYVVEKIINKRGTARSLEYLIKWKNYGHKDNTWEPAENCDCPDLIKNFEREQKSKASGKKRRASATESSGPQYKRSRTAAQTDTPANIGKSSRETRSASGGIIQLHRNRQYVAPTLVDQEYSAASPTSTVDLASTSDEAESPHIEAEEMGPSTLVNNDVSSTDAKLVIQVECNVVANSEQAPALDEFEKKLEDVKKDTKMAQELVKCPDLFYVYVSLGILKENLLNNREKLSLEIQRLNSESATNAVKLAQVTAVAEEVENTQEEVEQALAKLNSPDCLEQQTINSAVDTQENGTKSPTMPSKIRAIENTTPSLEEIREIEKTTPSTEEIRAIENTTPSPEEIREIEKTTPSTEEIRATENTTPSFEETREIENTTPAIENAIKLEPSSPEADGGAINNHEISTSIDFE</sequence>
<reference evidence="7" key="1">
    <citation type="submission" date="2022-11" db="UniProtKB">
        <authorList>
            <consortium name="WormBaseParasite"/>
        </authorList>
    </citation>
    <scope>IDENTIFICATION</scope>
</reference>
<organism evidence="6 7">
    <name type="scientific">Panagrolaimus superbus</name>
    <dbReference type="NCBI Taxonomy" id="310955"/>
    <lineage>
        <taxon>Eukaryota</taxon>
        <taxon>Metazoa</taxon>
        <taxon>Ecdysozoa</taxon>
        <taxon>Nematoda</taxon>
        <taxon>Chromadorea</taxon>
        <taxon>Rhabditida</taxon>
        <taxon>Tylenchina</taxon>
        <taxon>Panagrolaimomorpha</taxon>
        <taxon>Panagrolaimoidea</taxon>
        <taxon>Panagrolaimidae</taxon>
        <taxon>Panagrolaimus</taxon>
    </lineage>
</organism>
<dbReference type="AlphaFoldDB" id="A0A914YIZ2"/>
<dbReference type="InterPro" id="IPR023780">
    <property type="entry name" value="Chromo_domain"/>
</dbReference>
<accession>A0A914YIZ2</accession>
<protein>
    <submittedName>
        <fullName evidence="7">Chromo domain-containing protein</fullName>
    </submittedName>
</protein>
<evidence type="ECO:0000259" key="5">
    <source>
        <dbReference type="PROSITE" id="PS50013"/>
    </source>
</evidence>
<feature type="coiled-coil region" evidence="3">
    <location>
        <begin position="205"/>
        <end position="293"/>
    </location>
</feature>
<evidence type="ECO:0000256" key="4">
    <source>
        <dbReference type="SAM" id="MobiDB-lite"/>
    </source>
</evidence>
<evidence type="ECO:0000256" key="3">
    <source>
        <dbReference type="SAM" id="Coils"/>
    </source>
</evidence>
<keyword evidence="2" id="KW-0539">Nucleus</keyword>
<evidence type="ECO:0000256" key="1">
    <source>
        <dbReference type="ARBA" id="ARBA00004123"/>
    </source>
</evidence>
<dbReference type="SUPFAM" id="SSF54160">
    <property type="entry name" value="Chromo domain-like"/>
    <property type="match status" value="1"/>
</dbReference>
<dbReference type="Proteomes" id="UP000887577">
    <property type="component" value="Unplaced"/>
</dbReference>
<feature type="region of interest" description="Disordered" evidence="4">
    <location>
        <begin position="369"/>
        <end position="430"/>
    </location>
</feature>
<proteinExistence type="predicted"/>
<feature type="compositionally biased region" description="Basic residues" evidence="4">
    <location>
        <begin position="1"/>
        <end position="13"/>
    </location>
</feature>
<dbReference type="PROSITE" id="PS50013">
    <property type="entry name" value="CHROMO_2"/>
    <property type="match status" value="1"/>
</dbReference>
<dbReference type="CDD" id="cd00024">
    <property type="entry name" value="CD_CSD"/>
    <property type="match status" value="1"/>
</dbReference>
<keyword evidence="6" id="KW-1185">Reference proteome</keyword>
<feature type="compositionally biased region" description="Polar residues" evidence="4">
    <location>
        <begin position="421"/>
        <end position="430"/>
    </location>
</feature>
<feature type="region of interest" description="Disordered" evidence="4">
    <location>
        <begin position="1"/>
        <end position="22"/>
    </location>
</feature>
<dbReference type="PANTHER" id="PTHR22812">
    <property type="entry name" value="CHROMOBOX PROTEIN"/>
    <property type="match status" value="1"/>
</dbReference>
<evidence type="ECO:0000313" key="7">
    <source>
        <dbReference type="WBParaSite" id="PSU_v2.g19277.t1"/>
    </source>
</evidence>
<name>A0A914YIZ2_9BILA</name>
<comment type="subcellular location">
    <subcellularLocation>
        <location evidence="1">Nucleus</location>
    </subcellularLocation>
</comment>
<dbReference type="InterPro" id="IPR000953">
    <property type="entry name" value="Chromo/chromo_shadow_dom"/>
</dbReference>
<evidence type="ECO:0000313" key="6">
    <source>
        <dbReference type="Proteomes" id="UP000887577"/>
    </source>
</evidence>
<dbReference type="Gene3D" id="2.40.50.40">
    <property type="match status" value="1"/>
</dbReference>
<dbReference type="PROSITE" id="PS00598">
    <property type="entry name" value="CHROMO_1"/>
    <property type="match status" value="1"/>
</dbReference>
<dbReference type="Pfam" id="PF00385">
    <property type="entry name" value="Chromo"/>
    <property type="match status" value="1"/>
</dbReference>
<dbReference type="InterPro" id="IPR016197">
    <property type="entry name" value="Chromo-like_dom_sf"/>
</dbReference>
<dbReference type="WBParaSite" id="PSU_v2.g19277.t1">
    <property type="protein sequence ID" value="PSU_v2.g19277.t1"/>
    <property type="gene ID" value="PSU_v2.g19277"/>
</dbReference>